<evidence type="ECO:0000313" key="2">
    <source>
        <dbReference type="EMBL" id="MBC5637877.1"/>
    </source>
</evidence>
<dbReference type="SUPFAM" id="SSF102588">
    <property type="entry name" value="LmbE-like"/>
    <property type="match status" value="1"/>
</dbReference>
<dbReference type="InterPro" id="IPR003737">
    <property type="entry name" value="GlcNAc_PI_deacetylase-related"/>
</dbReference>
<dbReference type="PANTHER" id="PTHR12993">
    <property type="entry name" value="N-ACETYLGLUCOSAMINYL-PHOSPHATIDYLINOSITOL DE-N-ACETYLASE-RELATED"/>
    <property type="match status" value="1"/>
</dbReference>
<dbReference type="Gene3D" id="3.40.50.10320">
    <property type="entry name" value="LmbE-like"/>
    <property type="match status" value="1"/>
</dbReference>
<comment type="cofactor">
    <cofactor evidence="1">
        <name>Zn(2+)</name>
        <dbReference type="ChEBI" id="CHEBI:29105"/>
    </cofactor>
</comment>
<sequence length="223" mass="25497">MEKHKHVVVIYPHPDDESFGAAGTIVNFREQGVPVTYLCGTLGEMGRNMGNPTFANRETLPEIRKKEITEACKVLDMELRLLGYRDKTLEYEERNEVAQHLKGILEEIEPTLVITHYPDHAVHPDHNALGAAAVEAVRLMDPEKRPTVWAQAITRTHVEDLGKPDVVNDVRNNFDKKMEAILCHQSQASGVIRSWNQSDDMTDDLKEQAKERLGFESFYIWKY</sequence>
<dbReference type="PANTHER" id="PTHR12993:SF27">
    <property type="entry name" value="N-ACETYL-ALPHA-D-GLUCOSAMINYL L-MALATE DEACETYLASE 2-RELATED"/>
    <property type="match status" value="1"/>
</dbReference>
<accession>A0A923L7L4</accession>
<proteinExistence type="predicted"/>
<gene>
    <name evidence="2" type="primary">bshB2</name>
    <name evidence="2" type="ORF">H8S33_13785</name>
</gene>
<dbReference type="GO" id="GO:0016811">
    <property type="term" value="F:hydrolase activity, acting on carbon-nitrogen (but not peptide) bonds, in linear amides"/>
    <property type="evidence" value="ECO:0007669"/>
    <property type="project" value="TreeGrafter"/>
</dbReference>
<dbReference type="AlphaFoldDB" id="A0A923L7L4"/>
<dbReference type="Proteomes" id="UP000637359">
    <property type="component" value="Unassembled WGS sequence"/>
</dbReference>
<evidence type="ECO:0000313" key="3">
    <source>
        <dbReference type="Proteomes" id="UP000637359"/>
    </source>
</evidence>
<dbReference type="NCBIfam" id="TIGR04000">
    <property type="entry name" value="thiol_BshB2"/>
    <property type="match status" value="1"/>
</dbReference>
<dbReference type="EMBL" id="JACOOL010000010">
    <property type="protein sequence ID" value="MBC5637877.1"/>
    <property type="molecule type" value="Genomic_DNA"/>
</dbReference>
<evidence type="ECO:0000256" key="1">
    <source>
        <dbReference type="ARBA" id="ARBA00001947"/>
    </source>
</evidence>
<dbReference type="InterPro" id="IPR024078">
    <property type="entry name" value="LmbE-like_dom_sf"/>
</dbReference>
<organism evidence="2 3">
    <name type="scientific">Ornithinibacillus hominis</name>
    <dbReference type="NCBI Taxonomy" id="2763055"/>
    <lineage>
        <taxon>Bacteria</taxon>
        <taxon>Bacillati</taxon>
        <taxon>Bacillota</taxon>
        <taxon>Bacilli</taxon>
        <taxon>Bacillales</taxon>
        <taxon>Bacillaceae</taxon>
        <taxon>Ornithinibacillus</taxon>
    </lineage>
</organism>
<name>A0A923L7L4_9BACI</name>
<dbReference type="Pfam" id="PF02585">
    <property type="entry name" value="PIG-L"/>
    <property type="match status" value="1"/>
</dbReference>
<keyword evidence="3" id="KW-1185">Reference proteome</keyword>
<dbReference type="InterPro" id="IPR023841">
    <property type="entry name" value="BshB2"/>
</dbReference>
<comment type="caution">
    <text evidence="2">The sequence shown here is derived from an EMBL/GenBank/DDBJ whole genome shotgun (WGS) entry which is preliminary data.</text>
</comment>
<dbReference type="RefSeq" id="WP_186870584.1">
    <property type="nucleotide sequence ID" value="NZ_JACOOL010000010.1"/>
</dbReference>
<protein>
    <submittedName>
        <fullName evidence="2">Bacillithiol biosynthesis deacetylase BshB2</fullName>
    </submittedName>
</protein>
<reference evidence="2" key="1">
    <citation type="submission" date="2020-08" db="EMBL/GenBank/DDBJ databases">
        <title>Genome public.</title>
        <authorList>
            <person name="Liu C."/>
            <person name="Sun Q."/>
        </authorList>
    </citation>
    <scope>NUCLEOTIDE SEQUENCE</scope>
    <source>
        <strain evidence="2">BX22</strain>
    </source>
</reference>